<feature type="compositionally biased region" description="Basic residues" evidence="1">
    <location>
        <begin position="193"/>
        <end position="207"/>
    </location>
</feature>
<proteinExistence type="predicted"/>
<feature type="non-terminal residue" evidence="2">
    <location>
        <position position="262"/>
    </location>
</feature>
<protein>
    <submittedName>
        <fullName evidence="2">Biotin synthase</fullName>
        <ecNumber evidence="2">2.8.1.6</ecNumber>
    </submittedName>
</protein>
<feature type="compositionally biased region" description="Basic residues" evidence="1">
    <location>
        <begin position="160"/>
        <end position="176"/>
    </location>
</feature>
<name>A0A6J4SWT1_9ACTN</name>
<dbReference type="GO" id="GO:0004076">
    <property type="term" value="F:biotin synthase activity"/>
    <property type="evidence" value="ECO:0007669"/>
    <property type="project" value="UniProtKB-EC"/>
</dbReference>
<accession>A0A6J4SWT1</accession>
<feature type="compositionally biased region" description="Basic and acidic residues" evidence="1">
    <location>
        <begin position="238"/>
        <end position="250"/>
    </location>
</feature>
<sequence length="262" mass="28917">REGAQGRRHPARPPQRRDRRELLPRGLLDRPLRGPAAHDRLGARGGPGNLRRRHPEPRRERGAARRDGVRARVDRPDVGADQPAQPAPRDEVRRPRPHGPVGRGEVDRDLPAHPARGALPPVRRARGEPRRPPAARRQGRPERRDDGELPHDARLDARARSRPVRGPRAQRRPPRGQRREPAAGQPLGLARRRDARRGRGVPRHARAGRGGGHRDPDVGPGDPAAVPEEEGGPGAPRRRAEPVAGREARGARPALRHAVRAL</sequence>
<feature type="compositionally biased region" description="Basic residues" evidence="1">
    <location>
        <begin position="1"/>
        <end position="11"/>
    </location>
</feature>
<gene>
    <name evidence="2" type="ORF">AVDCRST_MAG85-2114</name>
</gene>
<feature type="non-terminal residue" evidence="2">
    <location>
        <position position="1"/>
    </location>
</feature>
<evidence type="ECO:0000256" key="1">
    <source>
        <dbReference type="SAM" id="MobiDB-lite"/>
    </source>
</evidence>
<evidence type="ECO:0000313" key="2">
    <source>
        <dbReference type="EMBL" id="CAA9507273.1"/>
    </source>
</evidence>
<keyword evidence="2" id="KW-0808">Transferase</keyword>
<dbReference type="EMBL" id="CADCVT010000232">
    <property type="protein sequence ID" value="CAA9507273.1"/>
    <property type="molecule type" value="Genomic_DNA"/>
</dbReference>
<feature type="region of interest" description="Disordered" evidence="1">
    <location>
        <begin position="1"/>
        <end position="262"/>
    </location>
</feature>
<dbReference type="EC" id="2.8.1.6" evidence="2"/>
<reference evidence="2" key="1">
    <citation type="submission" date="2020-02" db="EMBL/GenBank/DDBJ databases">
        <authorList>
            <person name="Meier V. D."/>
        </authorList>
    </citation>
    <scope>NUCLEOTIDE SEQUENCE</scope>
    <source>
        <strain evidence="2">AVDCRST_MAG85</strain>
    </source>
</reference>
<organism evidence="2">
    <name type="scientific">uncultured Solirubrobacteraceae bacterium</name>
    <dbReference type="NCBI Taxonomy" id="1162706"/>
    <lineage>
        <taxon>Bacteria</taxon>
        <taxon>Bacillati</taxon>
        <taxon>Actinomycetota</taxon>
        <taxon>Thermoleophilia</taxon>
        <taxon>Solirubrobacterales</taxon>
        <taxon>Solirubrobacteraceae</taxon>
        <taxon>environmental samples</taxon>
    </lineage>
</organism>
<dbReference type="AlphaFoldDB" id="A0A6J4SWT1"/>
<feature type="compositionally biased region" description="Basic and acidic residues" evidence="1">
    <location>
        <begin position="15"/>
        <end position="42"/>
    </location>
</feature>
<feature type="compositionally biased region" description="Basic and acidic residues" evidence="1">
    <location>
        <begin position="57"/>
        <end position="78"/>
    </location>
</feature>
<feature type="compositionally biased region" description="Basic and acidic residues" evidence="1">
    <location>
        <begin position="139"/>
        <end position="159"/>
    </location>
</feature>